<evidence type="ECO:0000313" key="3">
    <source>
        <dbReference type="Proteomes" id="UP001417504"/>
    </source>
</evidence>
<organism evidence="2 3">
    <name type="scientific">Stephania japonica</name>
    <dbReference type="NCBI Taxonomy" id="461633"/>
    <lineage>
        <taxon>Eukaryota</taxon>
        <taxon>Viridiplantae</taxon>
        <taxon>Streptophyta</taxon>
        <taxon>Embryophyta</taxon>
        <taxon>Tracheophyta</taxon>
        <taxon>Spermatophyta</taxon>
        <taxon>Magnoliopsida</taxon>
        <taxon>Ranunculales</taxon>
        <taxon>Menispermaceae</taxon>
        <taxon>Menispermoideae</taxon>
        <taxon>Cissampelideae</taxon>
        <taxon>Stephania</taxon>
    </lineage>
</organism>
<keyword evidence="1" id="KW-0812">Transmembrane</keyword>
<evidence type="ECO:0000313" key="2">
    <source>
        <dbReference type="EMBL" id="KAK9131402.1"/>
    </source>
</evidence>
<dbReference type="PANTHER" id="PTHR35758">
    <property type="entry name" value="TRANSMEMBRANE PROTEIN"/>
    <property type="match status" value="1"/>
</dbReference>
<sequence length="116" mass="12552">MLIALASAVALSPLYTGSRRADGREARRWSSFSSSSRILWWSSSGFVQPLVLVGLIVAIKAISSERSTGGGGQVLSSLDSSFMLRIGSSSWGLAVVLVMLVLVLSWQRSVQGFFWR</sequence>
<dbReference type="EMBL" id="JBBNAE010000004">
    <property type="protein sequence ID" value="KAK9131402.1"/>
    <property type="molecule type" value="Genomic_DNA"/>
</dbReference>
<comment type="caution">
    <text evidence="2">The sequence shown here is derived from an EMBL/GenBank/DDBJ whole genome shotgun (WGS) entry which is preliminary data.</text>
</comment>
<feature type="transmembrane region" description="Helical" evidence="1">
    <location>
        <begin position="39"/>
        <end position="62"/>
    </location>
</feature>
<dbReference type="Proteomes" id="UP001417504">
    <property type="component" value="Unassembled WGS sequence"/>
</dbReference>
<gene>
    <name evidence="2" type="ORF">Sjap_011889</name>
</gene>
<dbReference type="PANTHER" id="PTHR35758:SF1">
    <property type="entry name" value="SERINE RICH PROTEIN"/>
    <property type="match status" value="1"/>
</dbReference>
<feature type="transmembrane region" description="Helical" evidence="1">
    <location>
        <begin position="82"/>
        <end position="106"/>
    </location>
</feature>
<evidence type="ECO:0000256" key="1">
    <source>
        <dbReference type="SAM" id="Phobius"/>
    </source>
</evidence>
<reference evidence="2 3" key="1">
    <citation type="submission" date="2024-01" db="EMBL/GenBank/DDBJ databases">
        <title>Genome assemblies of Stephania.</title>
        <authorList>
            <person name="Yang L."/>
        </authorList>
    </citation>
    <scope>NUCLEOTIDE SEQUENCE [LARGE SCALE GENOMIC DNA]</scope>
    <source>
        <strain evidence="2">QJT</strain>
        <tissue evidence="2">Leaf</tissue>
    </source>
</reference>
<accession>A0AAP0JEC7</accession>
<protein>
    <submittedName>
        <fullName evidence="2">Uncharacterized protein</fullName>
    </submittedName>
</protein>
<dbReference type="AlphaFoldDB" id="A0AAP0JEC7"/>
<proteinExistence type="predicted"/>
<keyword evidence="3" id="KW-1185">Reference proteome</keyword>
<name>A0AAP0JEC7_9MAGN</name>
<keyword evidence="1" id="KW-1133">Transmembrane helix</keyword>
<keyword evidence="1" id="KW-0472">Membrane</keyword>